<dbReference type="EMBL" id="BTRK01000004">
    <property type="protein sequence ID" value="GMR45336.1"/>
    <property type="molecule type" value="Genomic_DNA"/>
</dbReference>
<feature type="transmembrane region" description="Helical" evidence="1">
    <location>
        <begin position="38"/>
        <end position="61"/>
    </location>
</feature>
<dbReference type="PANTHER" id="PTHR22943">
    <property type="entry name" value="7-TRANSMEMBRANE DOMAIN RECEPTOR C.ELEGANS"/>
    <property type="match status" value="1"/>
</dbReference>
<reference evidence="3" key="1">
    <citation type="submission" date="2022-10" db="EMBL/GenBank/DDBJ databases">
        <title>Genome assembly of Pristionchus species.</title>
        <authorList>
            <person name="Yoshida K."/>
            <person name="Sommer R.J."/>
        </authorList>
    </citation>
    <scope>NUCLEOTIDE SEQUENCE [LARGE SCALE GENOMIC DNA]</scope>
    <source>
        <strain evidence="3">RS5460</strain>
    </source>
</reference>
<dbReference type="Proteomes" id="UP001328107">
    <property type="component" value="Unassembled WGS sequence"/>
</dbReference>
<dbReference type="InterPro" id="IPR019428">
    <property type="entry name" value="7TM_GPCR_serpentine_rcpt_Str"/>
</dbReference>
<name>A0AAN5CJ15_9BILA</name>
<evidence type="ECO:0000313" key="2">
    <source>
        <dbReference type="EMBL" id="GMR45336.1"/>
    </source>
</evidence>
<organism evidence="2 3">
    <name type="scientific">Pristionchus mayeri</name>
    <dbReference type="NCBI Taxonomy" id="1317129"/>
    <lineage>
        <taxon>Eukaryota</taxon>
        <taxon>Metazoa</taxon>
        <taxon>Ecdysozoa</taxon>
        <taxon>Nematoda</taxon>
        <taxon>Chromadorea</taxon>
        <taxon>Rhabditida</taxon>
        <taxon>Rhabditina</taxon>
        <taxon>Diplogasteromorpha</taxon>
        <taxon>Diplogasteroidea</taxon>
        <taxon>Neodiplogasteridae</taxon>
        <taxon>Pristionchus</taxon>
    </lineage>
</organism>
<keyword evidence="1" id="KW-1133">Transmembrane helix</keyword>
<dbReference type="AlphaFoldDB" id="A0AAN5CJ15"/>
<feature type="transmembrane region" description="Helical" evidence="1">
    <location>
        <begin position="81"/>
        <end position="106"/>
    </location>
</feature>
<evidence type="ECO:0000256" key="1">
    <source>
        <dbReference type="SAM" id="Phobius"/>
    </source>
</evidence>
<proteinExistence type="predicted"/>
<dbReference type="PANTHER" id="PTHR22943:SF248">
    <property type="entry name" value="SEVEN TM RECEPTOR"/>
    <property type="match status" value="1"/>
</dbReference>
<evidence type="ECO:0000313" key="3">
    <source>
        <dbReference type="Proteomes" id="UP001328107"/>
    </source>
</evidence>
<evidence type="ECO:0008006" key="4">
    <source>
        <dbReference type="Google" id="ProtNLM"/>
    </source>
</evidence>
<feature type="non-terminal residue" evidence="2">
    <location>
        <position position="150"/>
    </location>
</feature>
<gene>
    <name evidence="2" type="ORF">PMAYCL1PPCAC_15531</name>
</gene>
<sequence length="150" mass="17655">MPYYIDRLNFGIGIITNSLLLFLIETRSCKAMGSYKKLLGIFATYDVFLIFVQAIIDVRIFNLETTFSMFSNRFPEIKWICPFYCAAFVVPFVFATFDIFLIQFLANYFSNCRFLLELCFDSDVSGELQEQYREQFNVTVALGWSVMKYW</sequence>
<keyword evidence="1" id="KW-0472">Membrane</keyword>
<keyword evidence="1" id="KW-0812">Transmembrane</keyword>
<feature type="transmembrane region" description="Helical" evidence="1">
    <location>
        <begin position="6"/>
        <end position="26"/>
    </location>
</feature>
<dbReference type="Pfam" id="PF10326">
    <property type="entry name" value="7TM_GPCR_Str"/>
    <property type="match status" value="1"/>
</dbReference>
<comment type="caution">
    <text evidence="2">The sequence shown here is derived from an EMBL/GenBank/DDBJ whole genome shotgun (WGS) entry which is preliminary data.</text>
</comment>
<protein>
    <recommendedName>
        <fullName evidence="4">G protein-coupled receptor</fullName>
    </recommendedName>
</protein>
<accession>A0AAN5CJ15</accession>
<keyword evidence="3" id="KW-1185">Reference proteome</keyword>